<keyword evidence="3" id="KW-1185">Reference proteome</keyword>
<sequence>MKKISGIFLLSLLLTACGQTEEKDGQTSDNNDPEQPIEVEMEMAEKAEQGEEVEIGAFVTQGEEKVTDANEVLFEIWKEGDKAESEEFLAEEPEDEKYSITHTFEEEGIYHVTAHVTARGMHSMPTEEITVGQSVEKTEDNGEETDIHAGHQHGSPVTADLQSPSELKAGEEMEISFQVAEEGEPIRNARVRLEIWQKGDETREWVDAEEESGLYIASHTFEESGDYMMTVHIEDEEDLHEHVDKMVSVK</sequence>
<protein>
    <submittedName>
        <fullName evidence="2">YtkA-like</fullName>
    </submittedName>
</protein>
<dbReference type="RefSeq" id="WP_091584640.1">
    <property type="nucleotide sequence ID" value="NZ_FNDU01000005.1"/>
</dbReference>
<gene>
    <name evidence="2" type="ORF">SAMN05216352_105245</name>
</gene>
<evidence type="ECO:0000313" key="3">
    <source>
        <dbReference type="Proteomes" id="UP000199017"/>
    </source>
</evidence>
<dbReference type="AlphaFoldDB" id="A0A1G8IMF4"/>
<dbReference type="Proteomes" id="UP000199017">
    <property type="component" value="Unassembled WGS sequence"/>
</dbReference>
<feature type="domain" description="YtkA-like" evidence="1">
    <location>
        <begin position="34"/>
        <end position="115"/>
    </location>
</feature>
<evidence type="ECO:0000259" key="1">
    <source>
        <dbReference type="Pfam" id="PF13115"/>
    </source>
</evidence>
<reference evidence="2 3" key="1">
    <citation type="submission" date="2016-10" db="EMBL/GenBank/DDBJ databases">
        <authorList>
            <person name="de Groot N.N."/>
        </authorList>
    </citation>
    <scope>NUCLEOTIDE SEQUENCE [LARGE SCALE GENOMIC DNA]</scope>
    <source>
        <strain evidence="3">P4B,CCM 7963,CECT 7998,DSM 25260,IBRC-M 10614,KCTC 13821</strain>
    </source>
</reference>
<dbReference type="Pfam" id="PF13115">
    <property type="entry name" value="YtkA"/>
    <property type="match status" value="2"/>
</dbReference>
<proteinExistence type="predicted"/>
<evidence type="ECO:0000313" key="2">
    <source>
        <dbReference type="EMBL" id="SDI19690.1"/>
    </source>
</evidence>
<dbReference type="OrthoDB" id="2679563at2"/>
<dbReference type="STRING" id="930129.SAMN05216352_105245"/>
<feature type="domain" description="YtkA-like" evidence="1">
    <location>
        <begin position="154"/>
        <end position="232"/>
    </location>
</feature>
<dbReference type="InterPro" id="IPR032693">
    <property type="entry name" value="YtkA-like_dom"/>
</dbReference>
<dbReference type="EMBL" id="FNDU01000005">
    <property type="protein sequence ID" value="SDI19690.1"/>
    <property type="molecule type" value="Genomic_DNA"/>
</dbReference>
<name>A0A1G8IMF4_9BACI</name>
<organism evidence="2 3">
    <name type="scientific">Alteribacillus bidgolensis</name>
    <dbReference type="NCBI Taxonomy" id="930129"/>
    <lineage>
        <taxon>Bacteria</taxon>
        <taxon>Bacillati</taxon>
        <taxon>Bacillota</taxon>
        <taxon>Bacilli</taxon>
        <taxon>Bacillales</taxon>
        <taxon>Bacillaceae</taxon>
        <taxon>Alteribacillus</taxon>
    </lineage>
</organism>
<dbReference type="PROSITE" id="PS51257">
    <property type="entry name" value="PROKAR_LIPOPROTEIN"/>
    <property type="match status" value="1"/>
</dbReference>
<accession>A0A1G8IMF4</accession>